<sequence>MTYNSGKHKPSSLRSSGDSIEGLTRMHGLVSYRRFGRAKLGHYVAAERSFCSIATPRVSIRGNQDGIPEPLDALVDQGNEGLSVGTFVHAALHHAHFLLEHIVIGLRPPKTSDRTAALTEIAYRGKGILEVPILDLELRGTSLHHLNNFPFTLPFRLTDSPRMIASKLRFSLQHLALHASEISFRFLRFKTIDHSFPMARLNGRAKQVKALQNQLTLRNPIPPLLKDLFVVRDLLRGGPLFWSHFSPERVRAAVETHRSRFSLTIDDDMGMSFEDTPSPSVYATGQSSGRRLLDVEDDADPIIEDPVFCHGGWEGNDWMD</sequence>
<protein>
    <submittedName>
        <fullName evidence="1">Uncharacterized protein</fullName>
    </submittedName>
</protein>
<gene>
    <name evidence="1" type="ORF">F2Q70_00037244</name>
</gene>
<reference evidence="1" key="1">
    <citation type="submission" date="2019-12" db="EMBL/GenBank/DDBJ databases">
        <title>Genome sequencing and annotation of Brassica cretica.</title>
        <authorList>
            <person name="Studholme D.J."/>
            <person name="Sarris P.F."/>
        </authorList>
    </citation>
    <scope>NUCLEOTIDE SEQUENCE</scope>
    <source>
        <strain evidence="1">PFS-102/07</strain>
        <tissue evidence="1">Leaf</tissue>
    </source>
</reference>
<dbReference type="AlphaFoldDB" id="A0A8S9JVF0"/>
<proteinExistence type="predicted"/>
<evidence type="ECO:0000313" key="1">
    <source>
        <dbReference type="EMBL" id="KAF2586510.1"/>
    </source>
</evidence>
<organism evidence="1">
    <name type="scientific">Brassica cretica</name>
    <name type="common">Mustard</name>
    <dbReference type="NCBI Taxonomy" id="69181"/>
    <lineage>
        <taxon>Eukaryota</taxon>
        <taxon>Viridiplantae</taxon>
        <taxon>Streptophyta</taxon>
        <taxon>Embryophyta</taxon>
        <taxon>Tracheophyta</taxon>
        <taxon>Spermatophyta</taxon>
        <taxon>Magnoliopsida</taxon>
        <taxon>eudicotyledons</taxon>
        <taxon>Gunneridae</taxon>
        <taxon>Pentapetalae</taxon>
        <taxon>rosids</taxon>
        <taxon>malvids</taxon>
        <taxon>Brassicales</taxon>
        <taxon>Brassicaceae</taxon>
        <taxon>Brassiceae</taxon>
        <taxon>Brassica</taxon>
    </lineage>
</organism>
<accession>A0A8S9JVF0</accession>
<comment type="caution">
    <text evidence="1">The sequence shown here is derived from an EMBL/GenBank/DDBJ whole genome shotgun (WGS) entry which is preliminary data.</text>
</comment>
<dbReference type="EMBL" id="QGKY02000246">
    <property type="protein sequence ID" value="KAF2586510.1"/>
    <property type="molecule type" value="Genomic_DNA"/>
</dbReference>
<name>A0A8S9JVF0_BRACR</name>